<evidence type="ECO:0000313" key="2">
    <source>
        <dbReference type="Proteomes" id="UP000477911"/>
    </source>
</evidence>
<dbReference type="EMBL" id="WUMU01000013">
    <property type="protein sequence ID" value="MXN18561.1"/>
    <property type="molecule type" value="Genomic_DNA"/>
</dbReference>
<protein>
    <submittedName>
        <fullName evidence="1">Uncharacterized protein</fullName>
    </submittedName>
</protein>
<keyword evidence="2" id="KW-1185">Reference proteome</keyword>
<comment type="caution">
    <text evidence="1">The sequence shown here is derived from an EMBL/GenBank/DDBJ whole genome shotgun (WGS) entry which is preliminary data.</text>
</comment>
<sequence length="277" mass="28928">MRDDNQLAFQCGTVLSDEGGLWEELIFSRPGHLNLLAGTALLGPYGAEVPDPQRVQGQARGSALEMPDFFYDVLGGTGWVADLTADAPLIAATLEGTKVALSPQQGVAQFALSGDGLAGGMARMLDYCGMAPPAPDAAAIPPADLDPALFARAEDVLRGQCAGGDFIAGAGVYRSVDLTGDDLPDLVLNARDLTCSGGLFDGRTPGCTDGICRFDILTTQTGTPMIFYGRALEPVPGTPGAMRIFFDDATCREADRPPGCAARMRWSGDTFGSVGME</sequence>
<reference evidence="1 2" key="1">
    <citation type="submission" date="2019-12" db="EMBL/GenBank/DDBJ databases">
        <authorList>
            <person name="Li M."/>
        </authorList>
    </citation>
    <scope>NUCLEOTIDE SEQUENCE [LARGE SCALE GENOMIC DNA]</scope>
    <source>
        <strain evidence="1 2">GBMRC 2024</strain>
    </source>
</reference>
<name>A0A6L7G3H8_9RHOB</name>
<proteinExistence type="predicted"/>
<dbReference type="RefSeq" id="WP_160894690.1">
    <property type="nucleotide sequence ID" value="NZ_WUMU01000013.1"/>
</dbReference>
<organism evidence="1 2">
    <name type="scientific">Pseudooceanicola albus</name>
    <dbReference type="NCBI Taxonomy" id="2692189"/>
    <lineage>
        <taxon>Bacteria</taxon>
        <taxon>Pseudomonadati</taxon>
        <taxon>Pseudomonadota</taxon>
        <taxon>Alphaproteobacteria</taxon>
        <taxon>Rhodobacterales</taxon>
        <taxon>Paracoccaceae</taxon>
        <taxon>Pseudooceanicola</taxon>
    </lineage>
</organism>
<dbReference type="AlphaFoldDB" id="A0A6L7G3H8"/>
<dbReference type="Proteomes" id="UP000477911">
    <property type="component" value="Unassembled WGS sequence"/>
</dbReference>
<accession>A0A6L7G3H8</accession>
<gene>
    <name evidence="1" type="ORF">GR170_11995</name>
</gene>
<evidence type="ECO:0000313" key="1">
    <source>
        <dbReference type="EMBL" id="MXN18561.1"/>
    </source>
</evidence>